<dbReference type="Pfam" id="PF13963">
    <property type="entry name" value="Transpos_assoc"/>
    <property type="match status" value="1"/>
</dbReference>
<sequence>MDKSWMRKPRSTKEYERGLNQFLDTTFDRVSLSGKIYCPCKRCKNVKWINREVAKEHLTVDGFMKGYTNWIAHGEDSSPNQVNFQQNNEFNQLDDMYGLIHDAFGVNEIDVNMEEELNEQAKNFYKLLEDNQQKLYRGCKQFSKLAFLIRLFHLKCTGKWSNKTFTVLLELLKEAFPDAINSLPKSYYEVQKIIGALGLTCIKTNACSNDRMLYWKERVNDEFCHVCNTSRYVQAENSIDEEDSSSKFKRFPAKIEGMHLNGSQVSHELRALARGPNPVGKRYRGFIIMAPKTRGRSNNTSSERISEKNKQTRAQLDLLHCMGKKSFALVKEIMEFFYFNSEQMKLVTNQEHKNSNGDYFPSPNDTHAKIMGEDKHGHLRMYGLGVTPVDVHRAVSSCDANYRMAMEYKSKYFHAMEKYDALHEKLENLSAIVHGRTEPDPQNVLVVSPNNQPSSGSTSRPMRIG</sequence>
<evidence type="ECO:0000259" key="2">
    <source>
        <dbReference type="Pfam" id="PF13963"/>
    </source>
</evidence>
<dbReference type="AlphaFoldDB" id="A0AAV6XN44"/>
<feature type="compositionally biased region" description="Polar residues" evidence="1">
    <location>
        <begin position="448"/>
        <end position="465"/>
    </location>
</feature>
<dbReference type="PANTHER" id="PTHR10775">
    <property type="entry name" value="OS08G0208400 PROTEIN"/>
    <property type="match status" value="1"/>
</dbReference>
<evidence type="ECO:0000256" key="1">
    <source>
        <dbReference type="SAM" id="MobiDB-lite"/>
    </source>
</evidence>
<proteinExistence type="predicted"/>
<comment type="caution">
    <text evidence="3">The sequence shown here is derived from an EMBL/GenBank/DDBJ whole genome shotgun (WGS) entry which is preliminary data.</text>
</comment>
<gene>
    <name evidence="3" type="ORF">BUALT_Bualt06G0028100</name>
</gene>
<reference evidence="3" key="1">
    <citation type="submission" date="2019-10" db="EMBL/GenBank/DDBJ databases">
        <authorList>
            <person name="Zhang R."/>
            <person name="Pan Y."/>
            <person name="Wang J."/>
            <person name="Ma R."/>
            <person name="Yu S."/>
        </authorList>
    </citation>
    <scope>NUCLEOTIDE SEQUENCE</scope>
    <source>
        <strain evidence="3">LA-IB0</strain>
        <tissue evidence="3">Leaf</tissue>
    </source>
</reference>
<feature type="region of interest" description="Disordered" evidence="1">
    <location>
        <begin position="439"/>
        <end position="465"/>
    </location>
</feature>
<keyword evidence="4" id="KW-1185">Reference proteome</keyword>
<feature type="domain" description="Transposase-associated" evidence="2">
    <location>
        <begin position="3"/>
        <end position="75"/>
    </location>
</feature>
<evidence type="ECO:0000313" key="3">
    <source>
        <dbReference type="EMBL" id="KAG8380558.1"/>
    </source>
</evidence>
<protein>
    <recommendedName>
        <fullName evidence="2">Transposase-associated domain-containing protein</fullName>
    </recommendedName>
</protein>
<dbReference type="InterPro" id="IPR029480">
    <property type="entry name" value="Transpos_assoc"/>
</dbReference>
<accession>A0AAV6XN44</accession>
<organism evidence="3 4">
    <name type="scientific">Buddleja alternifolia</name>
    <dbReference type="NCBI Taxonomy" id="168488"/>
    <lineage>
        <taxon>Eukaryota</taxon>
        <taxon>Viridiplantae</taxon>
        <taxon>Streptophyta</taxon>
        <taxon>Embryophyta</taxon>
        <taxon>Tracheophyta</taxon>
        <taxon>Spermatophyta</taxon>
        <taxon>Magnoliopsida</taxon>
        <taxon>eudicotyledons</taxon>
        <taxon>Gunneridae</taxon>
        <taxon>Pentapetalae</taxon>
        <taxon>asterids</taxon>
        <taxon>lamiids</taxon>
        <taxon>Lamiales</taxon>
        <taxon>Scrophulariaceae</taxon>
        <taxon>Buddlejeae</taxon>
        <taxon>Buddleja</taxon>
    </lineage>
</organism>
<evidence type="ECO:0000313" key="4">
    <source>
        <dbReference type="Proteomes" id="UP000826271"/>
    </source>
</evidence>
<dbReference type="EMBL" id="WHWC01000006">
    <property type="protein sequence ID" value="KAG8380558.1"/>
    <property type="molecule type" value="Genomic_DNA"/>
</dbReference>
<dbReference type="Proteomes" id="UP000826271">
    <property type="component" value="Unassembled WGS sequence"/>
</dbReference>
<name>A0AAV6XN44_9LAMI</name>
<dbReference type="PANTHER" id="PTHR10775:SF190">
    <property type="entry name" value="TNP2-LIKE TRANSPOSON PROTEIN"/>
    <property type="match status" value="1"/>
</dbReference>